<sequence>MPLAPCGRGFSNTAYRKMIALIKKGNPNWRYGRMRYQRARNHERKTKRNQVNQSPYPSLVYAVNVS</sequence>
<dbReference type="EMBL" id="JARK01001386">
    <property type="protein sequence ID" value="EYC11398.1"/>
    <property type="molecule type" value="Genomic_DNA"/>
</dbReference>
<accession>A0A016U9X7</accession>
<comment type="caution">
    <text evidence="1">The sequence shown here is derived from an EMBL/GenBank/DDBJ whole genome shotgun (WGS) entry which is preliminary data.</text>
</comment>
<evidence type="ECO:0000313" key="2">
    <source>
        <dbReference type="Proteomes" id="UP000024635"/>
    </source>
</evidence>
<dbReference type="Proteomes" id="UP000024635">
    <property type="component" value="Unassembled WGS sequence"/>
</dbReference>
<reference evidence="2" key="1">
    <citation type="journal article" date="2015" name="Nat. Genet.">
        <title>The genome and transcriptome of the zoonotic hookworm Ancylostoma ceylanicum identify infection-specific gene families.</title>
        <authorList>
            <person name="Schwarz E.M."/>
            <person name="Hu Y."/>
            <person name="Antoshechkin I."/>
            <person name="Miller M.M."/>
            <person name="Sternberg P.W."/>
            <person name="Aroian R.V."/>
        </authorList>
    </citation>
    <scope>NUCLEOTIDE SEQUENCE</scope>
    <source>
        <strain evidence="2">HY135</strain>
    </source>
</reference>
<keyword evidence="2" id="KW-1185">Reference proteome</keyword>
<dbReference type="AlphaFoldDB" id="A0A016U9X7"/>
<proteinExistence type="predicted"/>
<gene>
    <name evidence="1" type="primary">Acey_s0050.g1895</name>
    <name evidence="1" type="ORF">Y032_0050g1895</name>
</gene>
<name>A0A016U9X7_9BILA</name>
<protein>
    <submittedName>
        <fullName evidence="1">Uncharacterized protein</fullName>
    </submittedName>
</protein>
<evidence type="ECO:0000313" key="1">
    <source>
        <dbReference type="EMBL" id="EYC11398.1"/>
    </source>
</evidence>
<organism evidence="1 2">
    <name type="scientific">Ancylostoma ceylanicum</name>
    <dbReference type="NCBI Taxonomy" id="53326"/>
    <lineage>
        <taxon>Eukaryota</taxon>
        <taxon>Metazoa</taxon>
        <taxon>Ecdysozoa</taxon>
        <taxon>Nematoda</taxon>
        <taxon>Chromadorea</taxon>
        <taxon>Rhabditida</taxon>
        <taxon>Rhabditina</taxon>
        <taxon>Rhabditomorpha</taxon>
        <taxon>Strongyloidea</taxon>
        <taxon>Ancylostomatidae</taxon>
        <taxon>Ancylostomatinae</taxon>
        <taxon>Ancylostoma</taxon>
    </lineage>
</organism>